<protein>
    <submittedName>
        <fullName evidence="2">Uncharacterized protein</fullName>
    </submittedName>
</protein>
<evidence type="ECO:0000256" key="1">
    <source>
        <dbReference type="SAM" id="Phobius"/>
    </source>
</evidence>
<sequence>MGFGAWKGGVFAAVLVLLLLVVVVALFAGLVARPALS</sequence>
<gene>
    <name evidence="2" type="ORF">SLNWT_0001</name>
</gene>
<evidence type="ECO:0000313" key="3">
    <source>
        <dbReference type="Proteomes" id="UP000031523"/>
    </source>
</evidence>
<reference evidence="2 3" key="1">
    <citation type="submission" date="2015-01" db="EMBL/GenBank/DDBJ databases">
        <title>Enhanced salinomycin production by adjusting the supply of polyketide extender units in Streptomyce albus DSM 41398.</title>
        <authorList>
            <person name="Lu C."/>
        </authorList>
    </citation>
    <scope>NUCLEOTIDE SEQUENCE [LARGE SCALE GENOMIC DNA]</scope>
    <source>
        <strain evidence="3">ATCC 21838 / DSM 41398 / FERM P-419 / JCM 4703 / NBRC 107858</strain>
    </source>
</reference>
<feature type="transmembrane region" description="Helical" evidence="1">
    <location>
        <begin position="12"/>
        <end position="32"/>
    </location>
</feature>
<keyword evidence="3" id="KW-1185">Reference proteome</keyword>
<accession>A0A0B5EQE2</accession>
<dbReference type="Proteomes" id="UP000031523">
    <property type="component" value="Chromosome"/>
</dbReference>
<dbReference type="KEGG" id="sals:SLNWT_0001"/>
<organism evidence="2 3">
    <name type="scientific">Streptomyces albus (strain ATCC 21838 / DSM 41398 / FERM P-419 / JCM 4703 / NBRC 107858)</name>
    <dbReference type="NCBI Taxonomy" id="1081613"/>
    <lineage>
        <taxon>Bacteria</taxon>
        <taxon>Bacillati</taxon>
        <taxon>Actinomycetota</taxon>
        <taxon>Actinomycetes</taxon>
        <taxon>Kitasatosporales</taxon>
        <taxon>Streptomycetaceae</taxon>
        <taxon>Streptomyces</taxon>
    </lineage>
</organism>
<dbReference type="EMBL" id="CP010519">
    <property type="protein sequence ID" value="AJE80377.1"/>
    <property type="molecule type" value="Genomic_DNA"/>
</dbReference>
<dbReference type="AlphaFoldDB" id="A0A0B5EQE2"/>
<keyword evidence="1" id="KW-0812">Transmembrane</keyword>
<keyword evidence="1" id="KW-1133">Transmembrane helix</keyword>
<proteinExistence type="predicted"/>
<keyword evidence="1" id="KW-0472">Membrane</keyword>
<name>A0A0B5EQE2_STRA4</name>
<evidence type="ECO:0000313" key="2">
    <source>
        <dbReference type="EMBL" id="AJE80377.1"/>
    </source>
</evidence>